<comment type="subcellular location">
    <subcellularLocation>
        <location evidence="1">Golgi apparatus membrane</location>
        <topology evidence="1">Single-pass type IV membrane protein</topology>
    </subcellularLocation>
</comment>
<comment type="similarity">
    <text evidence="2">Belongs to the GOSR1 family.</text>
</comment>
<organism evidence="12">
    <name type="scientific">Drosophila sechellia</name>
    <name type="common">Fruit fly</name>
    <dbReference type="NCBI Taxonomy" id="7238"/>
    <lineage>
        <taxon>Eukaryota</taxon>
        <taxon>Metazoa</taxon>
        <taxon>Ecdysozoa</taxon>
        <taxon>Arthropoda</taxon>
        <taxon>Hexapoda</taxon>
        <taxon>Insecta</taxon>
        <taxon>Pterygota</taxon>
        <taxon>Neoptera</taxon>
        <taxon>Endopterygota</taxon>
        <taxon>Diptera</taxon>
        <taxon>Brachycera</taxon>
        <taxon>Muscomorpha</taxon>
        <taxon>Ephydroidea</taxon>
        <taxon>Drosophilidae</taxon>
        <taxon>Drosophila</taxon>
        <taxon>Sophophora</taxon>
    </lineage>
</organism>
<dbReference type="GO" id="GO:0000139">
    <property type="term" value="C:Golgi membrane"/>
    <property type="evidence" value="ECO:0007669"/>
    <property type="project" value="UniProtKB-SubCell"/>
</dbReference>
<gene>
    <name evidence="11" type="primary">Dsec\GM17878</name>
    <name evidence="11" type="ORF">Dsec_GM17878</name>
</gene>
<protein>
    <recommendedName>
        <fullName evidence="3">Golgi SNAP receptor complex member 1</fullName>
    </recommendedName>
</protein>
<dbReference type="OMA" id="EILRDYC"/>
<dbReference type="GO" id="GO:0048219">
    <property type="term" value="P:inter-Golgi cisterna vesicle-mediated transport"/>
    <property type="evidence" value="ECO:0007669"/>
    <property type="project" value="EnsemblMetazoa"/>
</dbReference>
<dbReference type="PhylomeDB" id="B4I268"/>
<evidence type="ECO:0000256" key="7">
    <source>
        <dbReference type="ARBA" id="ARBA00022989"/>
    </source>
</evidence>
<keyword evidence="5 10" id="KW-0812">Transmembrane</keyword>
<dbReference type="PANTHER" id="PTHR21094">
    <property type="entry name" value="GOS-28 SNARE- RELATED"/>
    <property type="match status" value="1"/>
</dbReference>
<keyword evidence="8" id="KW-0333">Golgi apparatus</keyword>
<keyword evidence="4" id="KW-0813">Transport</keyword>
<evidence type="ECO:0000313" key="11">
    <source>
        <dbReference type="EMBL" id="EDW54625.1"/>
    </source>
</evidence>
<reference evidence="11 12" key="1">
    <citation type="journal article" date="2007" name="Nature">
        <title>Evolution of genes and genomes on the Drosophila phylogeny.</title>
        <authorList>
            <consortium name="Drosophila 12 Genomes Consortium"/>
            <person name="Clark A.G."/>
            <person name="Eisen M.B."/>
            <person name="Smith D.R."/>
            <person name="Bergman C.M."/>
            <person name="Oliver B."/>
            <person name="Markow T.A."/>
            <person name="Kaufman T.C."/>
            <person name="Kellis M."/>
            <person name="Gelbart W."/>
            <person name="Iyer V.N."/>
            <person name="Pollard D.A."/>
            <person name="Sackton T.B."/>
            <person name="Larracuente A.M."/>
            <person name="Singh N.D."/>
            <person name="Abad J.P."/>
            <person name="Abt D.N."/>
            <person name="Adryan B."/>
            <person name="Aguade M."/>
            <person name="Akashi H."/>
            <person name="Anderson W.W."/>
            <person name="Aquadro C.F."/>
            <person name="Ardell D.H."/>
            <person name="Arguello R."/>
            <person name="Artieri C.G."/>
            <person name="Barbash D.A."/>
            <person name="Barker D."/>
            <person name="Barsanti P."/>
            <person name="Batterham P."/>
            <person name="Batzoglou S."/>
            <person name="Begun D."/>
            <person name="Bhutkar A."/>
            <person name="Blanco E."/>
            <person name="Bosak S.A."/>
            <person name="Bradley R.K."/>
            <person name="Brand A.D."/>
            <person name="Brent M.R."/>
            <person name="Brooks A.N."/>
            <person name="Brown R.H."/>
            <person name="Butlin R.K."/>
            <person name="Caggese C."/>
            <person name="Calvi B.R."/>
            <person name="Bernardo de Carvalho A."/>
            <person name="Caspi A."/>
            <person name="Castrezana S."/>
            <person name="Celniker S.E."/>
            <person name="Chang J.L."/>
            <person name="Chapple C."/>
            <person name="Chatterji S."/>
            <person name="Chinwalla A."/>
            <person name="Civetta A."/>
            <person name="Clifton S.W."/>
            <person name="Comeron J.M."/>
            <person name="Costello J.C."/>
            <person name="Coyne J.A."/>
            <person name="Daub J."/>
            <person name="David R.G."/>
            <person name="Delcher A.L."/>
            <person name="Delehaunty K."/>
            <person name="Do C.B."/>
            <person name="Ebling H."/>
            <person name="Edwards K."/>
            <person name="Eickbush T."/>
            <person name="Evans J.D."/>
            <person name="Filipski A."/>
            <person name="Findeiss S."/>
            <person name="Freyhult E."/>
            <person name="Fulton L."/>
            <person name="Fulton R."/>
            <person name="Garcia A.C."/>
            <person name="Gardiner A."/>
            <person name="Garfield D.A."/>
            <person name="Garvin B.E."/>
            <person name="Gibson G."/>
            <person name="Gilbert D."/>
            <person name="Gnerre S."/>
            <person name="Godfrey J."/>
            <person name="Good R."/>
            <person name="Gotea V."/>
            <person name="Gravely B."/>
            <person name="Greenberg A.J."/>
            <person name="Griffiths-Jones S."/>
            <person name="Gross S."/>
            <person name="Guigo R."/>
            <person name="Gustafson E.A."/>
            <person name="Haerty W."/>
            <person name="Hahn M.W."/>
            <person name="Halligan D.L."/>
            <person name="Halpern A.L."/>
            <person name="Halter G.M."/>
            <person name="Han M.V."/>
            <person name="Heger A."/>
            <person name="Hillier L."/>
            <person name="Hinrichs A.S."/>
            <person name="Holmes I."/>
            <person name="Hoskins R.A."/>
            <person name="Hubisz M.J."/>
            <person name="Hultmark D."/>
            <person name="Huntley M.A."/>
            <person name="Jaffe D.B."/>
            <person name="Jagadeeshan S."/>
            <person name="Jeck W.R."/>
            <person name="Johnson J."/>
            <person name="Jones C.D."/>
            <person name="Jordan W.C."/>
            <person name="Karpen G.H."/>
            <person name="Kataoka E."/>
            <person name="Keightley P.D."/>
            <person name="Kheradpour P."/>
            <person name="Kirkness E.F."/>
            <person name="Koerich L.B."/>
            <person name="Kristiansen K."/>
            <person name="Kudrna D."/>
            <person name="Kulathinal R.J."/>
            <person name="Kumar S."/>
            <person name="Kwok R."/>
            <person name="Lander E."/>
            <person name="Langley C.H."/>
            <person name="Lapoint R."/>
            <person name="Lazzaro B.P."/>
            <person name="Lee S.J."/>
            <person name="Levesque L."/>
            <person name="Li R."/>
            <person name="Lin C.F."/>
            <person name="Lin M.F."/>
            <person name="Lindblad-Toh K."/>
            <person name="Llopart A."/>
            <person name="Long M."/>
            <person name="Low L."/>
            <person name="Lozovsky E."/>
            <person name="Lu J."/>
            <person name="Luo M."/>
            <person name="Machado C.A."/>
            <person name="Makalowski W."/>
            <person name="Marzo M."/>
            <person name="Matsuda M."/>
            <person name="Matzkin L."/>
            <person name="McAllister B."/>
            <person name="McBride C.S."/>
            <person name="McKernan B."/>
            <person name="McKernan K."/>
            <person name="Mendez-Lago M."/>
            <person name="Minx P."/>
            <person name="Mollenhauer M.U."/>
            <person name="Montooth K."/>
            <person name="Mount S.M."/>
            <person name="Mu X."/>
            <person name="Myers E."/>
            <person name="Negre B."/>
            <person name="Newfeld S."/>
            <person name="Nielsen R."/>
            <person name="Noor M.A."/>
            <person name="O'Grady P."/>
            <person name="Pachter L."/>
            <person name="Papaceit M."/>
            <person name="Parisi M.J."/>
            <person name="Parisi M."/>
            <person name="Parts L."/>
            <person name="Pedersen J.S."/>
            <person name="Pesole G."/>
            <person name="Phillippy A.M."/>
            <person name="Ponting C.P."/>
            <person name="Pop M."/>
            <person name="Porcelli D."/>
            <person name="Powell J.R."/>
            <person name="Prohaska S."/>
            <person name="Pruitt K."/>
            <person name="Puig M."/>
            <person name="Quesneville H."/>
            <person name="Ram K.R."/>
            <person name="Rand D."/>
            <person name="Rasmussen M.D."/>
            <person name="Reed L.K."/>
            <person name="Reenan R."/>
            <person name="Reily A."/>
            <person name="Remington K.A."/>
            <person name="Rieger T.T."/>
            <person name="Ritchie M.G."/>
            <person name="Robin C."/>
            <person name="Rogers Y.H."/>
            <person name="Rohde C."/>
            <person name="Rozas J."/>
            <person name="Rubenfield M.J."/>
            <person name="Ruiz A."/>
            <person name="Russo S."/>
            <person name="Salzberg S.L."/>
            <person name="Sanchez-Gracia A."/>
            <person name="Saranga D.J."/>
            <person name="Sato H."/>
            <person name="Schaeffer S.W."/>
            <person name="Schatz M.C."/>
            <person name="Schlenke T."/>
            <person name="Schwartz R."/>
            <person name="Segarra C."/>
            <person name="Singh R.S."/>
            <person name="Sirot L."/>
            <person name="Sirota M."/>
            <person name="Sisneros N.B."/>
            <person name="Smith C.D."/>
            <person name="Smith T.F."/>
            <person name="Spieth J."/>
            <person name="Stage D.E."/>
            <person name="Stark A."/>
            <person name="Stephan W."/>
            <person name="Strausberg R.L."/>
            <person name="Strempel S."/>
            <person name="Sturgill D."/>
            <person name="Sutton G."/>
            <person name="Sutton G.G."/>
            <person name="Tao W."/>
            <person name="Teichmann S."/>
            <person name="Tobari Y.N."/>
            <person name="Tomimura Y."/>
            <person name="Tsolas J.M."/>
            <person name="Valente V.L."/>
            <person name="Venter E."/>
            <person name="Venter J.C."/>
            <person name="Vicario S."/>
            <person name="Vieira F.G."/>
            <person name="Vilella A.J."/>
            <person name="Villasante A."/>
            <person name="Walenz B."/>
            <person name="Wang J."/>
            <person name="Wasserman M."/>
            <person name="Watts T."/>
            <person name="Wilson D."/>
            <person name="Wilson R.K."/>
            <person name="Wing R.A."/>
            <person name="Wolfner M.F."/>
            <person name="Wong A."/>
            <person name="Wong G.K."/>
            <person name="Wu C.I."/>
            <person name="Wu G."/>
            <person name="Yamamoto D."/>
            <person name="Yang H.P."/>
            <person name="Yang S.P."/>
            <person name="Yorke J.A."/>
            <person name="Yoshida K."/>
            <person name="Zdobnov E."/>
            <person name="Zhang P."/>
            <person name="Zhang Y."/>
            <person name="Zimin A.V."/>
            <person name="Baldwin J."/>
            <person name="Abdouelleil A."/>
            <person name="Abdulkadir J."/>
            <person name="Abebe A."/>
            <person name="Abera B."/>
            <person name="Abreu J."/>
            <person name="Acer S.C."/>
            <person name="Aftuck L."/>
            <person name="Alexander A."/>
            <person name="An P."/>
            <person name="Anderson E."/>
            <person name="Anderson S."/>
            <person name="Arachi H."/>
            <person name="Azer M."/>
            <person name="Bachantsang P."/>
            <person name="Barry A."/>
            <person name="Bayul T."/>
            <person name="Berlin A."/>
            <person name="Bessette D."/>
            <person name="Bloom T."/>
            <person name="Blye J."/>
            <person name="Boguslavskiy L."/>
            <person name="Bonnet C."/>
            <person name="Boukhgalter B."/>
            <person name="Bourzgui I."/>
            <person name="Brown A."/>
            <person name="Cahill P."/>
            <person name="Channer S."/>
            <person name="Cheshatsang Y."/>
            <person name="Chuda L."/>
            <person name="Citroen M."/>
            <person name="Collymore A."/>
            <person name="Cooke P."/>
            <person name="Costello M."/>
            <person name="D'Aco K."/>
            <person name="Daza R."/>
            <person name="De Haan G."/>
            <person name="DeGray S."/>
            <person name="DeMaso C."/>
            <person name="Dhargay N."/>
            <person name="Dooley K."/>
            <person name="Dooley E."/>
            <person name="Doricent M."/>
            <person name="Dorje P."/>
            <person name="Dorjee K."/>
            <person name="Dupes A."/>
            <person name="Elong R."/>
            <person name="Falk J."/>
            <person name="Farina A."/>
            <person name="Faro S."/>
            <person name="Ferguson D."/>
            <person name="Fisher S."/>
            <person name="Foley C.D."/>
            <person name="Franke A."/>
            <person name="Friedrich D."/>
            <person name="Gadbois L."/>
            <person name="Gearin G."/>
            <person name="Gearin C.R."/>
            <person name="Giannoukos G."/>
            <person name="Goode T."/>
            <person name="Graham J."/>
            <person name="Grandbois E."/>
            <person name="Grewal S."/>
            <person name="Gyaltsen K."/>
            <person name="Hafez N."/>
            <person name="Hagos B."/>
            <person name="Hall J."/>
            <person name="Henson C."/>
            <person name="Hollinger A."/>
            <person name="Honan T."/>
            <person name="Huard M.D."/>
            <person name="Hughes L."/>
            <person name="Hurhula B."/>
            <person name="Husby M.E."/>
            <person name="Kamat A."/>
            <person name="Kanga B."/>
            <person name="Kashin S."/>
            <person name="Khazanovich D."/>
            <person name="Kisner P."/>
            <person name="Lance K."/>
            <person name="Lara M."/>
            <person name="Lee W."/>
            <person name="Lennon N."/>
            <person name="Letendre F."/>
            <person name="LeVine R."/>
            <person name="Lipovsky A."/>
            <person name="Liu X."/>
            <person name="Liu J."/>
            <person name="Liu S."/>
            <person name="Lokyitsang T."/>
            <person name="Lokyitsang Y."/>
            <person name="Lubonja R."/>
            <person name="Lui A."/>
            <person name="MacDonald P."/>
            <person name="Magnisalis V."/>
            <person name="Maru K."/>
            <person name="Matthews C."/>
            <person name="McCusker W."/>
            <person name="McDonough S."/>
            <person name="Mehta T."/>
            <person name="Meldrim J."/>
            <person name="Meneus L."/>
            <person name="Mihai O."/>
            <person name="Mihalev A."/>
            <person name="Mihova T."/>
            <person name="Mittelman R."/>
            <person name="Mlenga V."/>
            <person name="Montmayeur A."/>
            <person name="Mulrain L."/>
            <person name="Navidi A."/>
            <person name="Naylor J."/>
            <person name="Negash T."/>
            <person name="Nguyen T."/>
            <person name="Nguyen N."/>
            <person name="Nicol R."/>
            <person name="Norbu C."/>
            <person name="Norbu N."/>
            <person name="Novod N."/>
            <person name="O'Neill B."/>
            <person name="Osman S."/>
            <person name="Markiewicz E."/>
            <person name="Oyono O.L."/>
            <person name="Patti C."/>
            <person name="Phunkhang P."/>
            <person name="Pierre F."/>
            <person name="Priest M."/>
            <person name="Raghuraman S."/>
            <person name="Rege F."/>
            <person name="Reyes R."/>
            <person name="Rise C."/>
            <person name="Rogov P."/>
            <person name="Ross K."/>
            <person name="Ryan E."/>
            <person name="Settipalli S."/>
            <person name="Shea T."/>
            <person name="Sherpa N."/>
            <person name="Shi L."/>
            <person name="Shih D."/>
            <person name="Sparrow T."/>
            <person name="Spaulding J."/>
            <person name="Stalker J."/>
            <person name="Stange-Thomann N."/>
            <person name="Stavropoulos S."/>
            <person name="Stone C."/>
            <person name="Strader C."/>
            <person name="Tesfaye S."/>
            <person name="Thomson T."/>
            <person name="Thoulutsang Y."/>
            <person name="Thoulutsang D."/>
            <person name="Topham K."/>
            <person name="Topping I."/>
            <person name="Tsamla T."/>
            <person name="Vassiliev H."/>
            <person name="Vo A."/>
            <person name="Wangchuk T."/>
            <person name="Wangdi T."/>
            <person name="Weiand M."/>
            <person name="Wilkinson J."/>
            <person name="Wilson A."/>
            <person name="Yadav S."/>
            <person name="Young G."/>
            <person name="Yu Q."/>
            <person name="Zembek L."/>
            <person name="Zhong D."/>
            <person name="Zimmer A."/>
            <person name="Zwirko Z."/>
            <person name="Jaffe D.B."/>
            <person name="Alvarez P."/>
            <person name="Brockman W."/>
            <person name="Butler J."/>
            <person name="Chin C."/>
            <person name="Gnerre S."/>
            <person name="Grabherr M."/>
            <person name="Kleber M."/>
            <person name="Mauceli E."/>
            <person name="MacCallum I."/>
        </authorList>
    </citation>
    <scope>NUCLEOTIDE SEQUENCE [LARGE SCALE GENOMIC DNA]</scope>
    <source>
        <strain evidence="12">Rob3c / Tucson 14021-0248.25</strain>
    </source>
</reference>
<dbReference type="GO" id="GO:0006888">
    <property type="term" value="P:endoplasmic reticulum to Golgi vesicle-mediated transport"/>
    <property type="evidence" value="ECO:0007669"/>
    <property type="project" value="InterPro"/>
</dbReference>
<keyword evidence="9 10" id="KW-0472">Membrane</keyword>
<dbReference type="EMBL" id="CH480820">
    <property type="protein sequence ID" value="EDW54625.1"/>
    <property type="molecule type" value="Genomic_DNA"/>
</dbReference>
<dbReference type="Pfam" id="PF12352">
    <property type="entry name" value="V-SNARE_C"/>
    <property type="match status" value="1"/>
</dbReference>
<evidence type="ECO:0000256" key="5">
    <source>
        <dbReference type="ARBA" id="ARBA00022692"/>
    </source>
</evidence>
<dbReference type="GO" id="GO:0031201">
    <property type="term" value="C:SNARE complex"/>
    <property type="evidence" value="ECO:0007669"/>
    <property type="project" value="TreeGrafter"/>
</dbReference>
<proteinExistence type="inferred from homology"/>
<accession>B4I268</accession>
<evidence type="ECO:0000256" key="6">
    <source>
        <dbReference type="ARBA" id="ARBA00022927"/>
    </source>
</evidence>
<evidence type="ECO:0000256" key="9">
    <source>
        <dbReference type="ARBA" id="ARBA00023136"/>
    </source>
</evidence>
<evidence type="ECO:0000256" key="1">
    <source>
        <dbReference type="ARBA" id="ARBA00004409"/>
    </source>
</evidence>
<keyword evidence="6" id="KW-0653">Protein transport</keyword>
<dbReference type="GO" id="GO:0005797">
    <property type="term" value="C:Golgi medial cisterna"/>
    <property type="evidence" value="ECO:0007669"/>
    <property type="project" value="TreeGrafter"/>
</dbReference>
<dbReference type="GO" id="GO:0015031">
    <property type="term" value="P:protein transport"/>
    <property type="evidence" value="ECO:0007669"/>
    <property type="project" value="UniProtKB-KW"/>
</dbReference>
<dbReference type="InterPro" id="IPR023601">
    <property type="entry name" value="Golgi_SNAP_su1"/>
</dbReference>
<keyword evidence="12" id="KW-1185">Reference proteome</keyword>
<evidence type="ECO:0000256" key="10">
    <source>
        <dbReference type="SAM" id="Phobius"/>
    </source>
</evidence>
<dbReference type="PANTHER" id="PTHR21094:SF2">
    <property type="entry name" value="GOLGI SNAP RECEPTOR COMPLEX MEMBER 1"/>
    <property type="match status" value="1"/>
</dbReference>
<evidence type="ECO:0000256" key="8">
    <source>
        <dbReference type="ARBA" id="ARBA00023034"/>
    </source>
</evidence>
<dbReference type="Proteomes" id="UP000001292">
    <property type="component" value="Unassembled WGS sequence"/>
</dbReference>
<evidence type="ECO:0000256" key="4">
    <source>
        <dbReference type="ARBA" id="ARBA00022448"/>
    </source>
</evidence>
<evidence type="ECO:0000256" key="2">
    <source>
        <dbReference type="ARBA" id="ARBA00008473"/>
    </source>
</evidence>
<evidence type="ECO:0000313" key="12">
    <source>
        <dbReference type="Proteomes" id="UP000001292"/>
    </source>
</evidence>
<dbReference type="SMR" id="B4I268"/>
<keyword evidence="7 10" id="KW-1133">Transmembrane helix</keyword>
<dbReference type="GO" id="GO:0005484">
    <property type="term" value="F:SNAP receptor activity"/>
    <property type="evidence" value="ECO:0007669"/>
    <property type="project" value="EnsemblMetazoa"/>
</dbReference>
<name>B4I268_DROSE</name>
<dbReference type="AlphaFoldDB" id="B4I268"/>
<feature type="transmembrane region" description="Helical" evidence="10">
    <location>
        <begin position="212"/>
        <end position="237"/>
    </location>
</feature>
<evidence type="ECO:0000256" key="3">
    <source>
        <dbReference type="ARBA" id="ARBA00015612"/>
    </source>
</evidence>
<dbReference type="HOGENOM" id="CLU_078034_0_1_1"/>
<dbReference type="GO" id="GO:0006906">
    <property type="term" value="P:vesicle fusion"/>
    <property type="evidence" value="ECO:0007669"/>
    <property type="project" value="TreeGrafter"/>
</dbReference>
<sequence>MGGSSYDVLRKQARSLENEIDLKLVAFSKIGAGSGGGGSGGLGGVDTSPLLGEHVFDSLSEEIEQMLEKLSSLNESMSDLPASGAAAMHTLQRHREILQGYRQEFNKICANHTMRIEREELLRGSGLATSSGSPSISGLNRREMYLKESGHLNSASHVVNDQINIAIETRDHLHAQRQAFKRAADPLLTISPIDSHLIFQRINIKKTTRIRLIWGAVFGFLGVVIGFCVILLLLYAFN</sequence>
<dbReference type="GO" id="GO:0005801">
    <property type="term" value="C:cis-Golgi network"/>
    <property type="evidence" value="ECO:0007669"/>
    <property type="project" value="InterPro"/>
</dbReference>
<dbReference type="STRING" id="7238.B4I268"/>